<reference evidence="1" key="1">
    <citation type="submission" date="2017-07" db="EMBL/GenBank/DDBJ databases">
        <title>Taro Niue Genome Assembly and Annotation.</title>
        <authorList>
            <person name="Atibalentja N."/>
            <person name="Keating K."/>
            <person name="Fields C.J."/>
        </authorList>
    </citation>
    <scope>NUCLEOTIDE SEQUENCE</scope>
    <source>
        <strain evidence="1">Niue_2</strain>
        <tissue evidence="1">Leaf</tissue>
    </source>
</reference>
<comment type="caution">
    <text evidence="1">The sequence shown here is derived from an EMBL/GenBank/DDBJ whole genome shotgun (WGS) entry which is preliminary data.</text>
</comment>
<feature type="non-terminal residue" evidence="1">
    <location>
        <position position="1"/>
    </location>
</feature>
<sequence length="117" mass="13118">MHMVAFRCSLCKQTITVVYGCIQFSDVSQSECVPLCTALERSGETERKANRQEGVKNNLVIGQIGSGEEGGKWEARVTTGLVTAELQSSQVERGSGLEFNWHRMHYIRVGRRLKNSR</sequence>
<proteinExistence type="predicted"/>
<dbReference type="Proteomes" id="UP000652761">
    <property type="component" value="Unassembled WGS sequence"/>
</dbReference>
<evidence type="ECO:0000313" key="1">
    <source>
        <dbReference type="EMBL" id="MQL70688.1"/>
    </source>
</evidence>
<keyword evidence="2" id="KW-1185">Reference proteome</keyword>
<accession>A0A843TFU0</accession>
<evidence type="ECO:0000313" key="2">
    <source>
        <dbReference type="Proteomes" id="UP000652761"/>
    </source>
</evidence>
<dbReference type="EMBL" id="NMUH01000075">
    <property type="protein sequence ID" value="MQL70688.1"/>
    <property type="molecule type" value="Genomic_DNA"/>
</dbReference>
<protein>
    <submittedName>
        <fullName evidence="1">Uncharacterized protein</fullName>
    </submittedName>
</protein>
<gene>
    <name evidence="1" type="ORF">Taro_003007</name>
</gene>
<dbReference type="AlphaFoldDB" id="A0A843TFU0"/>
<organism evidence="1 2">
    <name type="scientific">Colocasia esculenta</name>
    <name type="common">Wild taro</name>
    <name type="synonym">Arum esculentum</name>
    <dbReference type="NCBI Taxonomy" id="4460"/>
    <lineage>
        <taxon>Eukaryota</taxon>
        <taxon>Viridiplantae</taxon>
        <taxon>Streptophyta</taxon>
        <taxon>Embryophyta</taxon>
        <taxon>Tracheophyta</taxon>
        <taxon>Spermatophyta</taxon>
        <taxon>Magnoliopsida</taxon>
        <taxon>Liliopsida</taxon>
        <taxon>Araceae</taxon>
        <taxon>Aroideae</taxon>
        <taxon>Colocasieae</taxon>
        <taxon>Colocasia</taxon>
    </lineage>
</organism>
<name>A0A843TFU0_COLES</name>